<dbReference type="EMBL" id="JABBZE010001045">
    <property type="protein sequence ID" value="NMU93953.1"/>
    <property type="molecule type" value="Genomic_DNA"/>
</dbReference>
<dbReference type="InterPro" id="IPR012373">
    <property type="entry name" value="Ferrdict_sens_TM"/>
</dbReference>
<evidence type="ECO:0000256" key="1">
    <source>
        <dbReference type="SAM" id="MobiDB-lite"/>
    </source>
</evidence>
<dbReference type="Proteomes" id="UP000542405">
    <property type="component" value="Unassembled WGS sequence"/>
</dbReference>
<dbReference type="InterPro" id="IPR006860">
    <property type="entry name" value="FecR"/>
</dbReference>
<dbReference type="PANTHER" id="PTHR30273:SF2">
    <property type="entry name" value="PROTEIN FECR"/>
    <property type="match status" value="1"/>
</dbReference>
<protein>
    <submittedName>
        <fullName evidence="3">Iron dicitrate transport regulator FecR</fullName>
    </submittedName>
</protein>
<evidence type="ECO:0000259" key="2">
    <source>
        <dbReference type="Pfam" id="PF04773"/>
    </source>
</evidence>
<gene>
    <name evidence="3" type="ORF">HGQ98_32795</name>
</gene>
<name>A0A848NU15_9BURK</name>
<evidence type="ECO:0000313" key="4">
    <source>
        <dbReference type="Proteomes" id="UP000542405"/>
    </source>
</evidence>
<feature type="domain" description="FecR protein" evidence="2">
    <location>
        <begin position="53"/>
        <end position="145"/>
    </location>
</feature>
<dbReference type="RefSeq" id="WP_169538283.1">
    <property type="nucleotide sequence ID" value="NZ_JABBZE010001045.1"/>
</dbReference>
<comment type="caution">
    <text evidence="3">The sequence shown here is derived from an EMBL/GenBank/DDBJ whole genome shotgun (WGS) entry which is preliminary data.</text>
</comment>
<proteinExistence type="predicted"/>
<feature type="non-terminal residue" evidence="3">
    <location>
        <position position="200"/>
    </location>
</feature>
<dbReference type="AlphaFoldDB" id="A0A848NU15"/>
<feature type="region of interest" description="Disordered" evidence="1">
    <location>
        <begin position="165"/>
        <end position="200"/>
    </location>
</feature>
<feature type="compositionally biased region" description="Basic residues" evidence="1">
    <location>
        <begin position="190"/>
        <end position="200"/>
    </location>
</feature>
<feature type="non-terminal residue" evidence="3">
    <location>
        <position position="1"/>
    </location>
</feature>
<dbReference type="PANTHER" id="PTHR30273">
    <property type="entry name" value="PERIPLASMIC SIGNAL SENSOR AND SIGMA FACTOR ACTIVATOR FECR-RELATED"/>
    <property type="match status" value="1"/>
</dbReference>
<accession>A0A848NU15</accession>
<dbReference type="Pfam" id="PF04773">
    <property type="entry name" value="FecR"/>
    <property type="match status" value="1"/>
</dbReference>
<sequence length="200" mass="20629">ARRGPAARAHTALDGPATPGRRVALRNLLTLAGVGVAGWAGYRHAPWQRLAADVSTGIGERRAVAVADGLHVTLNSDSALRLRRASGARGVHLLRGEILVSAQARPGAAPVRVDTGHGVLLADNARFDVRRTPGGLQLGVYEGSVALLRDGASTQAAEAGERLSYDDLGGVEPQAADPARPARVDGRGGAPRRRPGAFAA</sequence>
<reference evidence="3 4" key="1">
    <citation type="submission" date="2020-04" db="EMBL/GenBank/DDBJ databases">
        <title>Achromobacter ruhlandii genome sequencing and assembly.</title>
        <authorList>
            <person name="Martins R.C.R."/>
            <person name="Perdigao-Neto L.V."/>
            <person name="Levin A.S.S."/>
            <person name="Costa S.F."/>
        </authorList>
    </citation>
    <scope>NUCLEOTIDE SEQUENCE [LARGE SCALE GENOMIC DNA]</scope>
    <source>
        <strain evidence="3 4">9035ralo</strain>
    </source>
</reference>
<organism evidence="3 4">
    <name type="scientific">Achromobacter ruhlandii</name>
    <dbReference type="NCBI Taxonomy" id="72557"/>
    <lineage>
        <taxon>Bacteria</taxon>
        <taxon>Pseudomonadati</taxon>
        <taxon>Pseudomonadota</taxon>
        <taxon>Betaproteobacteria</taxon>
        <taxon>Burkholderiales</taxon>
        <taxon>Alcaligenaceae</taxon>
        <taxon>Achromobacter</taxon>
    </lineage>
</organism>
<dbReference type="GO" id="GO:0016989">
    <property type="term" value="F:sigma factor antagonist activity"/>
    <property type="evidence" value="ECO:0007669"/>
    <property type="project" value="TreeGrafter"/>
</dbReference>
<evidence type="ECO:0000313" key="3">
    <source>
        <dbReference type="EMBL" id="NMU93953.1"/>
    </source>
</evidence>
<dbReference type="Gene3D" id="2.60.120.1440">
    <property type="match status" value="1"/>
</dbReference>